<protein>
    <submittedName>
        <fullName evidence="1">Uncharacterized protein</fullName>
    </submittedName>
</protein>
<gene>
    <name evidence="1" type="ORF">HAX54_013174</name>
</gene>
<comment type="caution">
    <text evidence="1">The sequence shown here is derived from an EMBL/GenBank/DDBJ whole genome shotgun (WGS) entry which is preliminary data.</text>
</comment>
<evidence type="ECO:0000313" key="1">
    <source>
        <dbReference type="EMBL" id="MCD7472167.1"/>
    </source>
</evidence>
<proteinExistence type="predicted"/>
<name>A0ABS8TKU5_DATST</name>
<reference evidence="1 2" key="1">
    <citation type="journal article" date="2021" name="BMC Genomics">
        <title>Datura genome reveals duplications of psychoactive alkaloid biosynthetic genes and high mutation rate following tissue culture.</title>
        <authorList>
            <person name="Rajewski A."/>
            <person name="Carter-House D."/>
            <person name="Stajich J."/>
            <person name="Litt A."/>
        </authorList>
    </citation>
    <scope>NUCLEOTIDE SEQUENCE [LARGE SCALE GENOMIC DNA]</scope>
    <source>
        <strain evidence="1">AR-01</strain>
    </source>
</reference>
<organism evidence="1 2">
    <name type="scientific">Datura stramonium</name>
    <name type="common">Jimsonweed</name>
    <name type="synonym">Common thornapple</name>
    <dbReference type="NCBI Taxonomy" id="4076"/>
    <lineage>
        <taxon>Eukaryota</taxon>
        <taxon>Viridiplantae</taxon>
        <taxon>Streptophyta</taxon>
        <taxon>Embryophyta</taxon>
        <taxon>Tracheophyta</taxon>
        <taxon>Spermatophyta</taxon>
        <taxon>Magnoliopsida</taxon>
        <taxon>eudicotyledons</taxon>
        <taxon>Gunneridae</taxon>
        <taxon>Pentapetalae</taxon>
        <taxon>asterids</taxon>
        <taxon>lamiids</taxon>
        <taxon>Solanales</taxon>
        <taxon>Solanaceae</taxon>
        <taxon>Solanoideae</taxon>
        <taxon>Datureae</taxon>
        <taxon>Datura</taxon>
    </lineage>
</organism>
<dbReference type="Proteomes" id="UP000823775">
    <property type="component" value="Unassembled WGS sequence"/>
</dbReference>
<evidence type="ECO:0000313" key="2">
    <source>
        <dbReference type="Proteomes" id="UP000823775"/>
    </source>
</evidence>
<keyword evidence="2" id="KW-1185">Reference proteome</keyword>
<sequence length="107" mass="11395">MFVASNHGSLRMNIISSNILDSLAVYSKTGMTQGGQFGASSSGLHFKSKNNNGAAYSVINEHESKGNESSQTQSFTHGLNTNIIVLGKEKQAETSPAIKAESYAKQL</sequence>
<accession>A0ABS8TKU5</accession>
<dbReference type="EMBL" id="JACEIK010001788">
    <property type="protein sequence ID" value="MCD7472167.1"/>
    <property type="molecule type" value="Genomic_DNA"/>
</dbReference>